<dbReference type="InterPro" id="IPR006585">
    <property type="entry name" value="FTP1"/>
</dbReference>
<dbReference type="Proteomes" id="UP000005408">
    <property type="component" value="Unassembled WGS sequence"/>
</dbReference>
<evidence type="ECO:0000256" key="5">
    <source>
        <dbReference type="ARBA" id="ARBA00022734"/>
    </source>
</evidence>
<name>A0A8W8J3B1_MAGGI</name>
<reference evidence="9" key="1">
    <citation type="submission" date="2022-08" db="UniProtKB">
        <authorList>
            <consortium name="EnsemblMetazoa"/>
        </authorList>
    </citation>
    <scope>IDENTIFICATION</scope>
    <source>
        <strain evidence="9">05x7-T-G4-1.051#20</strain>
    </source>
</reference>
<dbReference type="GO" id="GO:0046872">
    <property type="term" value="F:metal ion binding"/>
    <property type="evidence" value="ECO:0007669"/>
    <property type="project" value="UniProtKB-KW"/>
</dbReference>
<dbReference type="GO" id="GO:0001868">
    <property type="term" value="P:regulation of complement activation, lectin pathway"/>
    <property type="evidence" value="ECO:0007669"/>
    <property type="project" value="UniProtKB-ARBA"/>
</dbReference>
<keyword evidence="6" id="KW-0106">Calcium</keyword>
<accession>A0A8W8J3B1</accession>
<evidence type="ECO:0000256" key="7">
    <source>
        <dbReference type="ARBA" id="ARBA00023157"/>
    </source>
</evidence>
<dbReference type="PANTHER" id="PTHR45713:SF6">
    <property type="entry name" value="F5_8 TYPE C DOMAIN-CONTAINING PROTEIN"/>
    <property type="match status" value="1"/>
</dbReference>
<dbReference type="PANTHER" id="PTHR45713">
    <property type="entry name" value="FTP DOMAIN-CONTAINING PROTEIN"/>
    <property type="match status" value="1"/>
</dbReference>
<dbReference type="Pfam" id="PF22633">
    <property type="entry name" value="F5_F8_type_C_2"/>
    <property type="match status" value="1"/>
</dbReference>
<evidence type="ECO:0000313" key="9">
    <source>
        <dbReference type="EnsemblMetazoa" id="G17049.1:cds"/>
    </source>
</evidence>
<dbReference type="EnsemblMetazoa" id="G17049.1">
    <property type="protein sequence ID" value="G17049.1:cds"/>
    <property type="gene ID" value="G17049"/>
</dbReference>
<organism evidence="9 10">
    <name type="scientific">Magallana gigas</name>
    <name type="common">Pacific oyster</name>
    <name type="synonym">Crassostrea gigas</name>
    <dbReference type="NCBI Taxonomy" id="29159"/>
    <lineage>
        <taxon>Eukaryota</taxon>
        <taxon>Metazoa</taxon>
        <taxon>Spiralia</taxon>
        <taxon>Lophotrochozoa</taxon>
        <taxon>Mollusca</taxon>
        <taxon>Bivalvia</taxon>
        <taxon>Autobranchia</taxon>
        <taxon>Pteriomorphia</taxon>
        <taxon>Ostreida</taxon>
        <taxon>Ostreoidea</taxon>
        <taxon>Ostreidae</taxon>
        <taxon>Magallana</taxon>
    </lineage>
</organism>
<protein>
    <recommendedName>
        <fullName evidence="8">Fucolectin tachylectin-4 pentraxin-1 domain-containing protein</fullName>
    </recommendedName>
</protein>
<evidence type="ECO:0000256" key="1">
    <source>
        <dbReference type="ARBA" id="ARBA00002219"/>
    </source>
</evidence>
<keyword evidence="5" id="KW-0430">Lectin</keyword>
<evidence type="ECO:0000256" key="4">
    <source>
        <dbReference type="ARBA" id="ARBA00022723"/>
    </source>
</evidence>
<dbReference type="GO" id="GO:0010185">
    <property type="term" value="P:regulation of cellular defense response"/>
    <property type="evidence" value="ECO:0007669"/>
    <property type="project" value="UniProtKB-ARBA"/>
</dbReference>
<comment type="function">
    <text evidence="1">Acts as a defensive agent. Recognizes blood group fucosylated oligosaccharides including A, B, H and Lewis B-type antigens. Does not recognize Lewis A antigen and has low affinity for monovalent haptens.</text>
</comment>
<dbReference type="Gene3D" id="2.60.120.260">
    <property type="entry name" value="Galactose-binding domain-like"/>
    <property type="match status" value="1"/>
</dbReference>
<dbReference type="InterPro" id="IPR008979">
    <property type="entry name" value="Galactose-bd-like_sf"/>
</dbReference>
<evidence type="ECO:0000256" key="2">
    <source>
        <dbReference type="ARBA" id="ARBA00010147"/>
    </source>
</evidence>
<dbReference type="SUPFAM" id="SSF49785">
    <property type="entry name" value="Galactose-binding domain-like"/>
    <property type="match status" value="1"/>
</dbReference>
<feature type="domain" description="Fucolectin tachylectin-4 pentraxin-1" evidence="8">
    <location>
        <begin position="1"/>
        <end position="140"/>
    </location>
</feature>
<keyword evidence="10" id="KW-1185">Reference proteome</keyword>
<evidence type="ECO:0000313" key="10">
    <source>
        <dbReference type="Proteomes" id="UP000005408"/>
    </source>
</evidence>
<comment type="subunit">
    <text evidence="3">Homotrimer.</text>
</comment>
<evidence type="ECO:0000256" key="6">
    <source>
        <dbReference type="ARBA" id="ARBA00022837"/>
    </source>
</evidence>
<proteinExistence type="inferred from homology"/>
<dbReference type="SMART" id="SM00607">
    <property type="entry name" value="FTP"/>
    <property type="match status" value="1"/>
</dbReference>
<sequence>MNIAVSKPAILSTIFYPTQKASNAVDNVINCTSGLLTAHSQEEFEPWLRIDLQAKYDVIKVTIFNRQDSYGFRLHDLQVNVGDNEQENSCGFFKGPASEGDQIVVYCASGSLGTYVLLKILSQPGEMDIFHVCEVQVIGDFKQ</sequence>
<dbReference type="AlphaFoldDB" id="A0A8W8J3B1"/>
<dbReference type="GO" id="GO:0042806">
    <property type="term" value="F:fucose binding"/>
    <property type="evidence" value="ECO:0007669"/>
    <property type="project" value="UniProtKB-ARBA"/>
</dbReference>
<evidence type="ECO:0000256" key="3">
    <source>
        <dbReference type="ARBA" id="ARBA00011233"/>
    </source>
</evidence>
<dbReference type="InterPro" id="IPR051941">
    <property type="entry name" value="BG_Antigen-Binding_Lectin"/>
</dbReference>
<evidence type="ECO:0000259" key="8">
    <source>
        <dbReference type="SMART" id="SM00607"/>
    </source>
</evidence>
<comment type="similarity">
    <text evidence="2">Belongs to the fucolectin family.</text>
</comment>
<keyword evidence="7" id="KW-1015">Disulfide bond</keyword>
<keyword evidence="4" id="KW-0479">Metal-binding</keyword>